<evidence type="ECO:0000313" key="1">
    <source>
        <dbReference type="EMBL" id="GAA2002403.1"/>
    </source>
</evidence>
<gene>
    <name evidence="1" type="ORF">GCM10009755_08870</name>
</gene>
<dbReference type="RefSeq" id="WP_344307341.1">
    <property type="nucleotide sequence ID" value="NZ_BAAANO010000008.1"/>
</dbReference>
<evidence type="ECO:0008006" key="3">
    <source>
        <dbReference type="Google" id="ProtNLM"/>
    </source>
</evidence>
<reference evidence="1 2" key="1">
    <citation type="journal article" date="2019" name="Int. J. Syst. Evol. Microbiol.">
        <title>The Global Catalogue of Microorganisms (GCM) 10K type strain sequencing project: providing services to taxonomists for standard genome sequencing and annotation.</title>
        <authorList>
            <consortium name="The Broad Institute Genomics Platform"/>
            <consortium name="The Broad Institute Genome Sequencing Center for Infectious Disease"/>
            <person name="Wu L."/>
            <person name="Ma J."/>
        </authorList>
    </citation>
    <scope>NUCLEOTIDE SEQUENCE [LARGE SCALE GENOMIC DNA]</scope>
    <source>
        <strain evidence="1 2">JCM 14546</strain>
    </source>
</reference>
<keyword evidence="2" id="KW-1185">Reference proteome</keyword>
<dbReference type="EMBL" id="BAAANO010000008">
    <property type="protein sequence ID" value="GAA2002403.1"/>
    <property type="molecule type" value="Genomic_DNA"/>
</dbReference>
<comment type="caution">
    <text evidence="1">The sequence shown here is derived from an EMBL/GenBank/DDBJ whole genome shotgun (WGS) entry which is preliminary data.</text>
</comment>
<dbReference type="Proteomes" id="UP001500755">
    <property type="component" value="Unassembled WGS sequence"/>
</dbReference>
<sequence>MYQVNQSVPVVWRSERCVQFGVDDPALVDGLTAEDAELVGLVRMGIGTDEFFDRAAYLGVPRARAGSLLAILDEAAALVPLHHDEGPEVTTSHTDAYASALGLSPTRVARTLGATDVAVTGPLRHALSPVLTAVGFAVRSVERAEDAFELRAPLVVLTSVWVEDAVSAGGLLEHTVPHLHVVLGQHRATVTHVVDPGVTPCTKCRFLHRTDADDEWMSTWRALWRQQPALSRTDPLLGHLAMAHVAGLLRTHAVHAPSVPVDLEITLPHGSVTERAATFHPECDCRIPIGTHGITERSA</sequence>
<evidence type="ECO:0000313" key="2">
    <source>
        <dbReference type="Proteomes" id="UP001500755"/>
    </source>
</evidence>
<proteinExistence type="predicted"/>
<dbReference type="Gene3D" id="3.40.50.720">
    <property type="entry name" value="NAD(P)-binding Rossmann-like Domain"/>
    <property type="match status" value="1"/>
</dbReference>
<name>A0ABN2T9C2_9MICO</name>
<organism evidence="1 2">
    <name type="scientific">Brevibacterium samyangense</name>
    <dbReference type="NCBI Taxonomy" id="366888"/>
    <lineage>
        <taxon>Bacteria</taxon>
        <taxon>Bacillati</taxon>
        <taxon>Actinomycetota</taxon>
        <taxon>Actinomycetes</taxon>
        <taxon>Micrococcales</taxon>
        <taxon>Brevibacteriaceae</taxon>
        <taxon>Brevibacterium</taxon>
    </lineage>
</organism>
<protein>
    <recommendedName>
        <fullName evidence="3">Bacteriocin biosynthesis cyclodehydratase domain-containing protein</fullName>
    </recommendedName>
</protein>
<accession>A0ABN2T9C2</accession>